<dbReference type="EMBL" id="CM047942">
    <property type="protein sequence ID" value="KAI9901228.1"/>
    <property type="molecule type" value="Genomic_DNA"/>
</dbReference>
<organism evidence="1 2">
    <name type="scientific">Trichothecium roseum</name>
    <dbReference type="NCBI Taxonomy" id="47278"/>
    <lineage>
        <taxon>Eukaryota</taxon>
        <taxon>Fungi</taxon>
        <taxon>Dikarya</taxon>
        <taxon>Ascomycota</taxon>
        <taxon>Pezizomycotina</taxon>
        <taxon>Sordariomycetes</taxon>
        <taxon>Hypocreomycetidae</taxon>
        <taxon>Hypocreales</taxon>
        <taxon>Hypocreales incertae sedis</taxon>
        <taxon>Trichothecium</taxon>
    </lineage>
</organism>
<dbReference type="Proteomes" id="UP001163324">
    <property type="component" value="Chromosome 3"/>
</dbReference>
<evidence type="ECO:0000313" key="2">
    <source>
        <dbReference type="Proteomes" id="UP001163324"/>
    </source>
</evidence>
<gene>
    <name evidence="1" type="ORF">N3K66_003045</name>
</gene>
<accession>A0ACC0V4U4</accession>
<keyword evidence="2" id="KW-1185">Reference proteome</keyword>
<comment type="caution">
    <text evidence="1">The sequence shown here is derived from an EMBL/GenBank/DDBJ whole genome shotgun (WGS) entry which is preliminary data.</text>
</comment>
<protein>
    <submittedName>
        <fullName evidence="1">Uncharacterized protein</fullName>
    </submittedName>
</protein>
<name>A0ACC0V4U4_9HYPO</name>
<proteinExistence type="predicted"/>
<reference evidence="1" key="1">
    <citation type="submission" date="2022-10" db="EMBL/GenBank/DDBJ databases">
        <title>Complete Genome of Trichothecium roseum strain YXFP-22015, a Plant Pathogen Isolated from Citrus.</title>
        <authorList>
            <person name="Wang Y."/>
            <person name="Zhu L."/>
        </authorList>
    </citation>
    <scope>NUCLEOTIDE SEQUENCE</scope>
    <source>
        <strain evidence="1">YXFP-22015</strain>
    </source>
</reference>
<evidence type="ECO:0000313" key="1">
    <source>
        <dbReference type="EMBL" id="KAI9901228.1"/>
    </source>
</evidence>
<sequence length="394" mass="42155">MSERHLTYGRVVSLSALAGGVAGLSLYRYIRSALALSYGGSSTRAAATIIEALNRREASASALSGASPYPSDVFPGARNVETPYGTTRVYEWGPEEGEKVVLLHGIGTPCIALGGMAHEFVARGHRVLLFDLFGRGYSDAPSDLPYDDRLYTSQLLLALLSSPLPWTGDQAFHLVGFSLGGALAASFAAYSPRTLRSLTLVCPGGLIRPSHLSLRGRLLYSEGLLPRRLLRWLLRRRLEPERGPNADVPGKQAEEGDVDFDGVGVVSGATVGDVMRWQLRGNGGLPWAYWSTIRNAPVYGEHDGVWKRLAGVLAERRHGGQRAPPPGMPGGRVCLILGDKDPVVVASEWVEDVAAVLGEDAADVRIVSGGHEIAISKGEEVAGMAVESWTHLGQ</sequence>